<evidence type="ECO:0000313" key="5">
    <source>
        <dbReference type="Proteomes" id="UP001391051"/>
    </source>
</evidence>
<dbReference type="InterPro" id="IPR002110">
    <property type="entry name" value="Ankyrin_rpt"/>
</dbReference>
<reference evidence="4 5" key="1">
    <citation type="submission" date="2023-01" db="EMBL/GenBank/DDBJ databases">
        <title>Analysis of 21 Apiospora genomes using comparative genomics revels a genus with tremendous synthesis potential of carbohydrate active enzymes and secondary metabolites.</title>
        <authorList>
            <person name="Sorensen T."/>
        </authorList>
    </citation>
    <scope>NUCLEOTIDE SEQUENCE [LARGE SCALE GENOMIC DNA]</scope>
    <source>
        <strain evidence="4 5">CBS 24483</strain>
    </source>
</reference>
<dbReference type="RefSeq" id="XP_066693447.1">
    <property type="nucleotide sequence ID" value="XM_066851209.1"/>
</dbReference>
<evidence type="ECO:0000256" key="2">
    <source>
        <dbReference type="ARBA" id="ARBA00023043"/>
    </source>
</evidence>
<dbReference type="SUPFAM" id="SSF48403">
    <property type="entry name" value="Ankyrin repeat"/>
    <property type="match status" value="2"/>
</dbReference>
<dbReference type="Proteomes" id="UP001391051">
    <property type="component" value="Unassembled WGS sequence"/>
</dbReference>
<sequence length="527" mass="58486">MVETQVRGEADALAVLEYIKGILGPSWFKTLNHGTGILFHASRAGNLGILEFLVYHDVDLNITNRFGATALHNAVLVPKTGRRSPYATCKYLLEHGAVLDSSADMSAFHLACSRVDGVETLRLLCFHGASVHETIPITPTRTKWLWGYVDGDKLLALAKISTPLKAVLNNERLDPQESAQFCLQMTQSTDDLTWMIDAVLQSANIELLLSAIRSGSWKALGFDRRDGLLRITMQCCDYFLDPRRSQPCSAFGFGKEVNLDLVKGLLRSRSLSNPTNLDVPTEMAAMGIALYNEKRQLLEVLQENLPTQGLAHTRGRRSGYLEDMEDVINEPLWWHRLWFGSVSCFALDADQETFASVEQQYGWDTICLSLVIEKQDFAKVEVFLNHQSQRQDSFATSVANKYDPFPPLLRAIEAGAPKFVQACVKLGESIHGDWTPWEGYTLLVAALSRGYLAIVDLLLGLGADINQSGRAFFNGPLYTPLQRACSQSYLTIAKRLIDLGADLDAVDDKDGRTALEFSAAFGRVDMV</sequence>
<dbReference type="Gene3D" id="1.25.40.20">
    <property type="entry name" value="Ankyrin repeat-containing domain"/>
    <property type="match status" value="2"/>
</dbReference>
<dbReference type="PROSITE" id="PS50297">
    <property type="entry name" value="ANK_REP_REGION"/>
    <property type="match status" value="2"/>
</dbReference>
<protein>
    <recommendedName>
        <fullName evidence="6">Ankyrin</fullName>
    </recommendedName>
</protein>
<evidence type="ECO:0000313" key="4">
    <source>
        <dbReference type="EMBL" id="KAK7938119.1"/>
    </source>
</evidence>
<keyword evidence="2 3" id="KW-0040">ANK repeat</keyword>
<keyword evidence="5" id="KW-1185">Reference proteome</keyword>
<dbReference type="EMBL" id="JAQQWE010000010">
    <property type="protein sequence ID" value="KAK7938119.1"/>
    <property type="molecule type" value="Genomic_DNA"/>
</dbReference>
<gene>
    <name evidence="4" type="ORF">PG986_014987</name>
</gene>
<accession>A0ABR1PUL7</accession>
<feature type="repeat" description="ANK" evidence="3">
    <location>
        <begin position="476"/>
        <end position="508"/>
    </location>
</feature>
<evidence type="ECO:0000256" key="3">
    <source>
        <dbReference type="PROSITE-ProRule" id="PRU00023"/>
    </source>
</evidence>
<evidence type="ECO:0008006" key="6">
    <source>
        <dbReference type="Google" id="ProtNLM"/>
    </source>
</evidence>
<feature type="repeat" description="ANK" evidence="3">
    <location>
        <begin position="438"/>
        <end position="470"/>
    </location>
</feature>
<dbReference type="PANTHER" id="PTHR24198">
    <property type="entry name" value="ANKYRIN REPEAT AND PROTEIN KINASE DOMAIN-CONTAINING PROTEIN"/>
    <property type="match status" value="1"/>
</dbReference>
<dbReference type="SMART" id="SM00248">
    <property type="entry name" value="ANK"/>
    <property type="match status" value="6"/>
</dbReference>
<keyword evidence="1" id="KW-0677">Repeat</keyword>
<evidence type="ECO:0000256" key="1">
    <source>
        <dbReference type="ARBA" id="ARBA00022737"/>
    </source>
</evidence>
<dbReference type="PANTHER" id="PTHR24198:SF165">
    <property type="entry name" value="ANKYRIN REPEAT-CONTAINING PROTEIN-RELATED"/>
    <property type="match status" value="1"/>
</dbReference>
<dbReference type="Pfam" id="PF00023">
    <property type="entry name" value="Ank"/>
    <property type="match status" value="1"/>
</dbReference>
<comment type="caution">
    <text evidence="4">The sequence shown here is derived from an EMBL/GenBank/DDBJ whole genome shotgun (WGS) entry which is preliminary data.</text>
</comment>
<dbReference type="PROSITE" id="PS50088">
    <property type="entry name" value="ANK_REPEAT"/>
    <property type="match status" value="2"/>
</dbReference>
<dbReference type="InterPro" id="IPR036770">
    <property type="entry name" value="Ankyrin_rpt-contain_sf"/>
</dbReference>
<proteinExistence type="predicted"/>
<dbReference type="GeneID" id="92084271"/>
<name>A0ABR1PUL7_9PEZI</name>
<dbReference type="Pfam" id="PF13637">
    <property type="entry name" value="Ank_4"/>
    <property type="match status" value="1"/>
</dbReference>
<organism evidence="4 5">
    <name type="scientific">Apiospora aurea</name>
    <dbReference type="NCBI Taxonomy" id="335848"/>
    <lineage>
        <taxon>Eukaryota</taxon>
        <taxon>Fungi</taxon>
        <taxon>Dikarya</taxon>
        <taxon>Ascomycota</taxon>
        <taxon>Pezizomycotina</taxon>
        <taxon>Sordariomycetes</taxon>
        <taxon>Xylariomycetidae</taxon>
        <taxon>Amphisphaeriales</taxon>
        <taxon>Apiosporaceae</taxon>
        <taxon>Apiospora</taxon>
    </lineage>
</organism>
<dbReference type="Pfam" id="PF12796">
    <property type="entry name" value="Ank_2"/>
    <property type="match status" value="1"/>
</dbReference>